<keyword evidence="2" id="KW-0560">Oxidoreductase</keyword>
<dbReference type="RefSeq" id="WP_327597594.1">
    <property type="nucleotide sequence ID" value="NZ_JAYXHS010000001.1"/>
</dbReference>
<dbReference type="EMBL" id="JAYXHS010000001">
    <property type="protein sequence ID" value="MEC5384621.1"/>
    <property type="molecule type" value="Genomic_DNA"/>
</dbReference>
<dbReference type="InterPro" id="IPR036111">
    <property type="entry name" value="Mal/L-sulfo/L-lacto_DH-like_sf"/>
</dbReference>
<organism evidence="3 4">
    <name type="scientific">Uliginosibacterium silvisoli</name>
    <dbReference type="NCBI Taxonomy" id="3114758"/>
    <lineage>
        <taxon>Bacteria</taxon>
        <taxon>Pseudomonadati</taxon>
        <taxon>Pseudomonadota</taxon>
        <taxon>Betaproteobacteria</taxon>
        <taxon>Rhodocyclales</taxon>
        <taxon>Zoogloeaceae</taxon>
        <taxon>Uliginosibacterium</taxon>
    </lineage>
</organism>
<evidence type="ECO:0000313" key="3">
    <source>
        <dbReference type="EMBL" id="MEC5384621.1"/>
    </source>
</evidence>
<comment type="similarity">
    <text evidence="1">Belongs to the LDH2/MDH2 oxidoreductase family.</text>
</comment>
<dbReference type="Pfam" id="PF02615">
    <property type="entry name" value="Ldh_2"/>
    <property type="match status" value="1"/>
</dbReference>
<reference evidence="3 4" key="1">
    <citation type="submission" date="2024-01" db="EMBL/GenBank/DDBJ databases">
        <title>Uliginosibacterium soil sp. nov.</title>
        <authorList>
            <person name="Lv Y."/>
        </authorList>
    </citation>
    <scope>NUCLEOTIDE SEQUENCE [LARGE SCALE GENOMIC DNA]</scope>
    <source>
        <strain evidence="3 4">H3</strain>
    </source>
</reference>
<dbReference type="PANTHER" id="PTHR11091:SF0">
    <property type="entry name" value="MALATE DEHYDROGENASE"/>
    <property type="match status" value="1"/>
</dbReference>
<protein>
    <submittedName>
        <fullName evidence="3">Ldh family oxidoreductase</fullName>
    </submittedName>
</protein>
<proteinExistence type="inferred from homology"/>
<evidence type="ECO:0000256" key="1">
    <source>
        <dbReference type="ARBA" id="ARBA00006056"/>
    </source>
</evidence>
<accession>A0ABU6JZB1</accession>
<gene>
    <name evidence="3" type="ORF">VVD49_02745</name>
</gene>
<comment type="caution">
    <text evidence="3">The sequence shown here is derived from an EMBL/GenBank/DDBJ whole genome shotgun (WGS) entry which is preliminary data.</text>
</comment>
<dbReference type="InterPro" id="IPR043143">
    <property type="entry name" value="Mal/L-sulf/L-lact_DH-like_NADP"/>
</dbReference>
<evidence type="ECO:0000313" key="4">
    <source>
        <dbReference type="Proteomes" id="UP001331561"/>
    </source>
</evidence>
<dbReference type="Gene3D" id="1.10.1530.10">
    <property type="match status" value="1"/>
</dbReference>
<dbReference type="InterPro" id="IPR003767">
    <property type="entry name" value="Malate/L-lactate_DH-like"/>
</dbReference>
<name>A0ABU6JZB1_9RHOO</name>
<dbReference type="PANTHER" id="PTHR11091">
    <property type="entry name" value="OXIDOREDUCTASE-RELATED"/>
    <property type="match status" value="1"/>
</dbReference>
<dbReference type="Proteomes" id="UP001331561">
    <property type="component" value="Unassembled WGS sequence"/>
</dbReference>
<dbReference type="InterPro" id="IPR043144">
    <property type="entry name" value="Mal/L-sulf/L-lact_DH-like_ah"/>
</dbReference>
<evidence type="ECO:0000256" key="2">
    <source>
        <dbReference type="ARBA" id="ARBA00023002"/>
    </source>
</evidence>
<dbReference type="Gene3D" id="3.30.1370.60">
    <property type="entry name" value="Hypothetical oxidoreductase yiak, domain 2"/>
    <property type="match status" value="1"/>
</dbReference>
<sequence length="348" mass="36265">MSSATDQPTRIPYAQLCAAVQSALQAHGVSPEIASIEARIMAEADLHGTPSHGVKMLPALLRGFDTGRSKAQPALKFTREFGAICVLDGDNGPGRYVAATAMQAAVDRARQFGVGVCLATHTTHWGRAHAYALRAAQAGCIGLCSTNAIQTMAAWGATRPVIGNNPLAIGVPRAAGKHPVVLDIAMSQAAVGKVTTWLREGKELPAGWGVDANGKPTTDAKAILGGAVSPMGGHKGAGLALMLEFMTAALGSGLFCRDITAPGGAVETEASKLFIALDVAAFRDDGIAGFDTQVDDYLDYLRQEASTREAFLFPGERGWTEAEINLREGVPLHAEIVAQLEQAGVVLG</sequence>
<keyword evidence="4" id="KW-1185">Reference proteome</keyword>
<dbReference type="SUPFAM" id="SSF89733">
    <property type="entry name" value="L-sulfolactate dehydrogenase-like"/>
    <property type="match status" value="1"/>
</dbReference>